<sequence length="486" mass="51652">MADGEKRPRGFTLWSRSGYRGPSHLKPSDSAPQLAPDQLAPIAAADAAAPGPAALRVERRPAAGGGSLIEQVIADRSVDIDFQPIFDTDRNEIVGFEAFTRGPEGPLRSPVNLFGAARAAGRLGELDWVCRAAAFRRLLDAGLPPSISLVVNVEADSLLEPCPPDLLPIIVEAEQRLRVIVDLPGRVISRYPRQALETARKARAAEWGVAINGIEFSAAGAALLPSLEPDVVKLNHQLINSGLNQASNALITVMAECERTGAAMLVERVEDRDAAMVARAAGAGYQQGYLLGKPGPLPDRLASPHAPFRLLMRDDAETTAQTPWDVLAAASDRQVTAVTQAALNHLIVATATQASSGDYAPAVAAVIPAGAAAQTPQQQALFTMLLERCPLIIIIGPDVSAWGDWRVHTADTPAGHPLTMENCFIVLSPIHAVAIAARPHERAAAASEPLWDLRTSQNPTTCRAVMHTLLSSLDEFAGDVHHPDSH</sequence>
<dbReference type="SMART" id="SM00052">
    <property type="entry name" value="EAL"/>
    <property type="match status" value="1"/>
</dbReference>
<evidence type="ECO:0000256" key="1">
    <source>
        <dbReference type="SAM" id="MobiDB-lite"/>
    </source>
</evidence>
<evidence type="ECO:0000313" key="4">
    <source>
        <dbReference type="Proteomes" id="UP001143480"/>
    </source>
</evidence>
<dbReference type="Pfam" id="PF00563">
    <property type="entry name" value="EAL"/>
    <property type="match status" value="1"/>
</dbReference>
<feature type="region of interest" description="Disordered" evidence="1">
    <location>
        <begin position="1"/>
        <end position="34"/>
    </location>
</feature>
<name>A0A9W6KFU8_9ACTN</name>
<dbReference type="Gene3D" id="3.20.20.450">
    <property type="entry name" value="EAL domain"/>
    <property type="match status" value="1"/>
</dbReference>
<dbReference type="PROSITE" id="PS50883">
    <property type="entry name" value="EAL"/>
    <property type="match status" value="1"/>
</dbReference>
<evidence type="ECO:0000259" key="2">
    <source>
        <dbReference type="PROSITE" id="PS50883"/>
    </source>
</evidence>
<dbReference type="EMBL" id="BSFP01000003">
    <property type="protein sequence ID" value="GLK99284.1"/>
    <property type="molecule type" value="Genomic_DNA"/>
</dbReference>
<keyword evidence="4" id="KW-1185">Reference proteome</keyword>
<dbReference type="GO" id="GO:0071111">
    <property type="term" value="F:cyclic-guanylate-specific phosphodiesterase activity"/>
    <property type="evidence" value="ECO:0007669"/>
    <property type="project" value="InterPro"/>
</dbReference>
<dbReference type="InterPro" id="IPR035919">
    <property type="entry name" value="EAL_sf"/>
</dbReference>
<evidence type="ECO:0000313" key="3">
    <source>
        <dbReference type="EMBL" id="GLK99284.1"/>
    </source>
</evidence>
<dbReference type="CDD" id="cd01948">
    <property type="entry name" value="EAL"/>
    <property type="match status" value="1"/>
</dbReference>
<organism evidence="3 4">
    <name type="scientific">Dactylosporangium matsuzakiense</name>
    <dbReference type="NCBI Taxonomy" id="53360"/>
    <lineage>
        <taxon>Bacteria</taxon>
        <taxon>Bacillati</taxon>
        <taxon>Actinomycetota</taxon>
        <taxon>Actinomycetes</taxon>
        <taxon>Micromonosporales</taxon>
        <taxon>Micromonosporaceae</taxon>
        <taxon>Dactylosporangium</taxon>
    </lineage>
</organism>
<proteinExistence type="predicted"/>
<dbReference type="InterPro" id="IPR001633">
    <property type="entry name" value="EAL_dom"/>
</dbReference>
<reference evidence="3" key="2">
    <citation type="submission" date="2023-01" db="EMBL/GenBank/DDBJ databases">
        <authorList>
            <person name="Sun Q."/>
            <person name="Evtushenko L."/>
        </authorList>
    </citation>
    <scope>NUCLEOTIDE SEQUENCE</scope>
    <source>
        <strain evidence="3">VKM Ac-1321</strain>
    </source>
</reference>
<dbReference type="PANTHER" id="PTHR33121">
    <property type="entry name" value="CYCLIC DI-GMP PHOSPHODIESTERASE PDEF"/>
    <property type="match status" value="1"/>
</dbReference>
<comment type="caution">
    <text evidence="3">The sequence shown here is derived from an EMBL/GenBank/DDBJ whole genome shotgun (WGS) entry which is preliminary data.</text>
</comment>
<protein>
    <recommendedName>
        <fullName evidence="2">EAL domain-containing protein</fullName>
    </recommendedName>
</protein>
<dbReference type="AlphaFoldDB" id="A0A9W6KFU8"/>
<gene>
    <name evidence="3" type="ORF">GCM10017581_010250</name>
</gene>
<dbReference type="PANTHER" id="PTHR33121:SF76">
    <property type="entry name" value="SIGNALING PROTEIN"/>
    <property type="match status" value="1"/>
</dbReference>
<feature type="domain" description="EAL" evidence="2">
    <location>
        <begin position="62"/>
        <end position="308"/>
    </location>
</feature>
<dbReference type="Proteomes" id="UP001143480">
    <property type="component" value="Unassembled WGS sequence"/>
</dbReference>
<dbReference type="SUPFAM" id="SSF141868">
    <property type="entry name" value="EAL domain-like"/>
    <property type="match status" value="1"/>
</dbReference>
<reference evidence="3" key="1">
    <citation type="journal article" date="2014" name="Int. J. Syst. Evol. Microbiol.">
        <title>Complete genome sequence of Corynebacterium casei LMG S-19264T (=DSM 44701T), isolated from a smear-ripened cheese.</title>
        <authorList>
            <consortium name="US DOE Joint Genome Institute (JGI-PGF)"/>
            <person name="Walter F."/>
            <person name="Albersmeier A."/>
            <person name="Kalinowski J."/>
            <person name="Ruckert C."/>
        </authorList>
    </citation>
    <scope>NUCLEOTIDE SEQUENCE</scope>
    <source>
        <strain evidence="3">VKM Ac-1321</strain>
    </source>
</reference>
<accession>A0A9W6KFU8</accession>
<dbReference type="InterPro" id="IPR050706">
    <property type="entry name" value="Cyclic-di-GMP_PDE-like"/>
</dbReference>